<dbReference type="PANTHER" id="PTHR12843:SF5">
    <property type="entry name" value="EEF1A LYSINE METHYLTRANSFERASE 2"/>
    <property type="match status" value="1"/>
</dbReference>
<keyword evidence="3" id="KW-1185">Reference proteome</keyword>
<dbReference type="GO" id="GO:0032259">
    <property type="term" value="P:methylation"/>
    <property type="evidence" value="ECO:0007669"/>
    <property type="project" value="UniProtKB-KW"/>
</dbReference>
<dbReference type="GO" id="GO:0008168">
    <property type="term" value="F:methyltransferase activity"/>
    <property type="evidence" value="ECO:0007669"/>
    <property type="project" value="UniProtKB-KW"/>
</dbReference>
<sequence length="215" mass="24936">MKFDRKKHWETVYETKNPDQVSWTQEIPKTSLEFIRSFKLNKDARIIDIGGGDSKLVDYLLEEEYKNITVLDISEKAIAKAKKRLGEKASKVNWIVSDIIEFEPDTSFDVWHDRATFHFLTTDDQIKKYIKIASKFVRGYLIIGTFSQNGPKKCSGLEIKQYNEEELTSELKKGFDKIHCVTEDHTTPFNTIQNFLFCSFKRQLTVKPAIPSPTS</sequence>
<feature type="domain" description="Methyltransferase" evidence="1">
    <location>
        <begin position="41"/>
        <end position="179"/>
    </location>
</feature>
<dbReference type="SUPFAM" id="SSF53335">
    <property type="entry name" value="S-adenosyl-L-methionine-dependent methyltransferases"/>
    <property type="match status" value="1"/>
</dbReference>
<dbReference type="EC" id="2.1.-.-" evidence="2"/>
<evidence type="ECO:0000259" key="1">
    <source>
        <dbReference type="Pfam" id="PF13847"/>
    </source>
</evidence>
<protein>
    <submittedName>
        <fullName evidence="2">Class I SAM-dependent methyltransferase</fullName>
        <ecNumber evidence="2">2.1.-.-</ecNumber>
    </submittedName>
</protein>
<dbReference type="InterPro" id="IPR029063">
    <property type="entry name" value="SAM-dependent_MTases_sf"/>
</dbReference>
<dbReference type="InterPro" id="IPR025714">
    <property type="entry name" value="Methyltranfer_dom"/>
</dbReference>
<evidence type="ECO:0000313" key="2">
    <source>
        <dbReference type="EMBL" id="MEE1976272.1"/>
    </source>
</evidence>
<comment type="caution">
    <text evidence="2">The sequence shown here is derived from an EMBL/GenBank/DDBJ whole genome shotgun (WGS) entry which is preliminary data.</text>
</comment>
<dbReference type="CDD" id="cd02440">
    <property type="entry name" value="AdoMet_MTases"/>
    <property type="match status" value="1"/>
</dbReference>
<dbReference type="EMBL" id="JAZDDG010000004">
    <property type="protein sequence ID" value="MEE1976272.1"/>
    <property type="molecule type" value="Genomic_DNA"/>
</dbReference>
<proteinExistence type="predicted"/>
<keyword evidence="2" id="KW-0489">Methyltransferase</keyword>
<dbReference type="Proteomes" id="UP001356308">
    <property type="component" value="Unassembled WGS sequence"/>
</dbReference>
<accession>A0ABU7ITG8</accession>
<dbReference type="Gene3D" id="3.40.50.150">
    <property type="entry name" value="Vaccinia Virus protein VP39"/>
    <property type="match status" value="1"/>
</dbReference>
<dbReference type="Pfam" id="PF13847">
    <property type="entry name" value="Methyltransf_31"/>
    <property type="match status" value="1"/>
</dbReference>
<dbReference type="RefSeq" id="WP_272650986.1">
    <property type="nucleotide sequence ID" value="NZ_JAZDDG010000004.1"/>
</dbReference>
<gene>
    <name evidence="2" type="ORF">V1I91_09350</name>
</gene>
<keyword evidence="2" id="KW-0808">Transferase</keyword>
<reference evidence="2 3" key="1">
    <citation type="submission" date="2024-01" db="EMBL/GenBank/DDBJ databases">
        <title>Maribacter spp. originated from different algae showed divergent polysaccharides utilization ability.</title>
        <authorList>
            <person name="Wang H."/>
            <person name="Wu Y."/>
        </authorList>
    </citation>
    <scope>NUCLEOTIDE SEQUENCE [LARGE SCALE GENOMIC DNA]</scope>
    <source>
        <strain evidence="2 3">PR1</strain>
    </source>
</reference>
<evidence type="ECO:0000313" key="3">
    <source>
        <dbReference type="Proteomes" id="UP001356308"/>
    </source>
</evidence>
<dbReference type="PANTHER" id="PTHR12843">
    <property type="entry name" value="PROTEIN-LYSINE N-METHYLTRANSFERASE METTL10"/>
    <property type="match status" value="1"/>
</dbReference>
<name>A0ABU7ITG8_9FLAO</name>
<organism evidence="2 3">
    <name type="scientific">Maribacter cobaltidurans</name>
    <dbReference type="NCBI Taxonomy" id="1178778"/>
    <lineage>
        <taxon>Bacteria</taxon>
        <taxon>Pseudomonadati</taxon>
        <taxon>Bacteroidota</taxon>
        <taxon>Flavobacteriia</taxon>
        <taxon>Flavobacteriales</taxon>
        <taxon>Flavobacteriaceae</taxon>
        <taxon>Maribacter</taxon>
    </lineage>
</organism>